<name>S7ZLL3_PENO1</name>
<keyword evidence="4" id="KW-1185">Reference proteome</keyword>
<reference evidence="3 4" key="1">
    <citation type="journal article" date="2013" name="PLoS ONE">
        <title>Genomic and secretomic analyses reveal unique features of the lignocellulolytic enzyme system of Penicillium decumbens.</title>
        <authorList>
            <person name="Liu G."/>
            <person name="Zhang L."/>
            <person name="Wei X."/>
            <person name="Zou G."/>
            <person name="Qin Y."/>
            <person name="Ma L."/>
            <person name="Li J."/>
            <person name="Zheng H."/>
            <person name="Wang S."/>
            <person name="Wang C."/>
            <person name="Xun L."/>
            <person name="Zhao G.-P."/>
            <person name="Zhou Z."/>
            <person name="Qu Y."/>
        </authorList>
    </citation>
    <scope>NUCLEOTIDE SEQUENCE [LARGE SCALE GENOMIC DNA]</scope>
    <source>
        <strain evidence="4">114-2 / CGMCC 5302</strain>
    </source>
</reference>
<dbReference type="Proteomes" id="UP000019376">
    <property type="component" value="Unassembled WGS sequence"/>
</dbReference>
<proteinExistence type="predicted"/>
<evidence type="ECO:0000313" key="4">
    <source>
        <dbReference type="Proteomes" id="UP000019376"/>
    </source>
</evidence>
<feature type="signal peptide" evidence="2">
    <location>
        <begin position="1"/>
        <end position="28"/>
    </location>
</feature>
<dbReference type="AlphaFoldDB" id="S7ZLL3"/>
<dbReference type="EMBL" id="KB644413">
    <property type="protein sequence ID" value="EPS31214.1"/>
    <property type="molecule type" value="Genomic_DNA"/>
</dbReference>
<dbReference type="HOGENOM" id="CLU_2574611_0_0_1"/>
<evidence type="ECO:0000256" key="2">
    <source>
        <dbReference type="SAM" id="SignalP"/>
    </source>
</evidence>
<accession>S7ZLL3</accession>
<evidence type="ECO:0008006" key="5">
    <source>
        <dbReference type="Google" id="ProtNLM"/>
    </source>
</evidence>
<organism evidence="3 4">
    <name type="scientific">Penicillium oxalicum (strain 114-2 / CGMCC 5302)</name>
    <name type="common">Penicillium decumbens</name>
    <dbReference type="NCBI Taxonomy" id="933388"/>
    <lineage>
        <taxon>Eukaryota</taxon>
        <taxon>Fungi</taxon>
        <taxon>Dikarya</taxon>
        <taxon>Ascomycota</taxon>
        <taxon>Pezizomycotina</taxon>
        <taxon>Eurotiomycetes</taxon>
        <taxon>Eurotiomycetidae</taxon>
        <taxon>Eurotiales</taxon>
        <taxon>Aspergillaceae</taxon>
        <taxon>Penicillium</taxon>
    </lineage>
</organism>
<feature type="compositionally biased region" description="Polar residues" evidence="1">
    <location>
        <begin position="48"/>
        <end position="72"/>
    </location>
</feature>
<feature type="region of interest" description="Disordered" evidence="1">
    <location>
        <begin position="36"/>
        <end position="81"/>
    </location>
</feature>
<keyword evidence="2" id="KW-0732">Signal</keyword>
<evidence type="ECO:0000256" key="1">
    <source>
        <dbReference type="SAM" id="MobiDB-lite"/>
    </source>
</evidence>
<gene>
    <name evidence="3" type="ORF">PDE_06169</name>
</gene>
<evidence type="ECO:0000313" key="3">
    <source>
        <dbReference type="EMBL" id="EPS31214.1"/>
    </source>
</evidence>
<feature type="chain" id="PRO_5004547428" description="Secreted protein" evidence="2">
    <location>
        <begin position="29"/>
        <end position="81"/>
    </location>
</feature>
<sequence length="81" mass="9356">MHVRVTRGLRKVWTWNRITWMLLAGVCMDEWRNPRAESNLERQPPETPQANRTGSNFDPSFWPTSHGSSRNVGYSRGLEAA</sequence>
<protein>
    <recommendedName>
        <fullName evidence="5">Secreted protein</fullName>
    </recommendedName>
</protein>